<dbReference type="InterPro" id="IPR003661">
    <property type="entry name" value="HisK_dim/P_dom"/>
</dbReference>
<proteinExistence type="predicted"/>
<dbReference type="SMART" id="SM00091">
    <property type="entry name" value="PAS"/>
    <property type="match status" value="2"/>
</dbReference>
<dbReference type="InterPro" id="IPR003594">
    <property type="entry name" value="HATPase_dom"/>
</dbReference>
<feature type="domain" description="PAS" evidence="10">
    <location>
        <begin position="7"/>
        <end position="77"/>
    </location>
</feature>
<evidence type="ECO:0000256" key="4">
    <source>
        <dbReference type="ARBA" id="ARBA00022679"/>
    </source>
</evidence>
<dbReference type="PROSITE" id="PS50109">
    <property type="entry name" value="HIS_KIN"/>
    <property type="match status" value="1"/>
</dbReference>
<dbReference type="SUPFAM" id="SSF55785">
    <property type="entry name" value="PYP-like sensor domain (PAS domain)"/>
    <property type="match status" value="2"/>
</dbReference>
<evidence type="ECO:0000256" key="1">
    <source>
        <dbReference type="ARBA" id="ARBA00000085"/>
    </source>
</evidence>
<dbReference type="PANTHER" id="PTHR43065">
    <property type="entry name" value="SENSOR HISTIDINE KINASE"/>
    <property type="match status" value="1"/>
</dbReference>
<gene>
    <name evidence="12" type="ORF">PghCCS26_17650</name>
</gene>
<dbReference type="Pfam" id="PF00989">
    <property type="entry name" value="PAS"/>
    <property type="match status" value="1"/>
</dbReference>
<dbReference type="InterPro" id="IPR036890">
    <property type="entry name" value="HATPase_C_sf"/>
</dbReference>
<dbReference type="SMART" id="SM00387">
    <property type="entry name" value="HATPase_c"/>
    <property type="match status" value="1"/>
</dbReference>
<organism evidence="12 13">
    <name type="scientific">Paenibacillus glycanilyticus</name>
    <dbReference type="NCBI Taxonomy" id="126569"/>
    <lineage>
        <taxon>Bacteria</taxon>
        <taxon>Bacillati</taxon>
        <taxon>Bacillota</taxon>
        <taxon>Bacilli</taxon>
        <taxon>Bacillales</taxon>
        <taxon>Paenibacillaceae</taxon>
        <taxon>Paenibacillus</taxon>
    </lineage>
</organism>
<evidence type="ECO:0000256" key="2">
    <source>
        <dbReference type="ARBA" id="ARBA00012438"/>
    </source>
</evidence>
<dbReference type="Gene3D" id="3.30.450.20">
    <property type="entry name" value="PAS domain"/>
    <property type="match status" value="2"/>
</dbReference>
<dbReference type="CDD" id="cd00082">
    <property type="entry name" value="HisKA"/>
    <property type="match status" value="1"/>
</dbReference>
<evidence type="ECO:0000256" key="6">
    <source>
        <dbReference type="ARBA" id="ARBA00022777"/>
    </source>
</evidence>
<dbReference type="InterPro" id="IPR036097">
    <property type="entry name" value="HisK_dim/P_sf"/>
</dbReference>
<dbReference type="InterPro" id="IPR005467">
    <property type="entry name" value="His_kinase_dom"/>
</dbReference>
<keyword evidence="4" id="KW-0808">Transferase</keyword>
<feature type="domain" description="Histidine kinase" evidence="9">
    <location>
        <begin position="273"/>
        <end position="478"/>
    </location>
</feature>
<dbReference type="Pfam" id="PF13426">
    <property type="entry name" value="PAS_9"/>
    <property type="match status" value="1"/>
</dbReference>
<dbReference type="Pfam" id="PF02518">
    <property type="entry name" value="HATPase_c"/>
    <property type="match status" value="1"/>
</dbReference>
<feature type="domain" description="PAS" evidence="10">
    <location>
        <begin position="135"/>
        <end position="191"/>
    </location>
</feature>
<evidence type="ECO:0000256" key="3">
    <source>
        <dbReference type="ARBA" id="ARBA00022553"/>
    </source>
</evidence>
<dbReference type="RefSeq" id="WP_317979589.1">
    <property type="nucleotide sequence ID" value="NZ_BTCL01000004.1"/>
</dbReference>
<dbReference type="CDD" id="cd00130">
    <property type="entry name" value="PAS"/>
    <property type="match status" value="2"/>
</dbReference>
<evidence type="ECO:0000256" key="8">
    <source>
        <dbReference type="ARBA" id="ARBA00023012"/>
    </source>
</evidence>
<evidence type="ECO:0000259" key="10">
    <source>
        <dbReference type="PROSITE" id="PS50112"/>
    </source>
</evidence>
<dbReference type="SMART" id="SM00086">
    <property type="entry name" value="PAC"/>
    <property type="match status" value="2"/>
</dbReference>
<dbReference type="SUPFAM" id="SSF47384">
    <property type="entry name" value="Homodimeric domain of signal transducing histidine kinase"/>
    <property type="match status" value="1"/>
</dbReference>
<name>A0ABQ6NHP7_9BACL</name>
<keyword evidence="3" id="KW-0597">Phosphoprotein</keyword>
<dbReference type="PRINTS" id="PR00344">
    <property type="entry name" value="BCTRLSENSOR"/>
</dbReference>
<sequence length="478" mass="54630">MYPNFNGHNLFLHAFEKSPIGMALLSFDGRYLKANPSLCSMLGYNESELINQTVFSGTHPDDLEADLELWRRMVQGEIDGDQIEKRYIHKSGTIIWGLLNVTVERDVQGIDGNHIFISQIVDISEQKKKEEEYKRIEELHMLISEHSQDVILRLTPDGIISYVSPAARYQIGYEPEELIGKHAYEYWHPDDLNGGWLRRGNPDQSDSRIFVYRLRHKSGHYIWQEAHSKKIRNAAGEIQHVISMGRDVTERVHSEELIRRSEKLSLIGELAAGIAHEIRNPLTSLRGFMQMYLKEDRDGSKKLRNDVMISEIDRINEIVSELLVLAKPSNEVYELRDLVHLLTHVTRLFEGQANLYNVQIKQEFDANLPLIQCQSSINQVFINVFKNAIESMPKGGEVTLQAKQMGNHINIRIKDTGYGIPNDDIAKIGNPFFTTKETGTGLGLMVSMRIIQNHKGTMRIESEVGKGTMVEMILPINK</sequence>
<dbReference type="InterPro" id="IPR001610">
    <property type="entry name" value="PAC"/>
</dbReference>
<dbReference type="PANTHER" id="PTHR43065:SF34">
    <property type="entry name" value="SPORULATION KINASE A"/>
    <property type="match status" value="1"/>
</dbReference>
<dbReference type="Gene3D" id="1.10.287.130">
    <property type="match status" value="1"/>
</dbReference>
<keyword evidence="6" id="KW-0418">Kinase</keyword>
<protein>
    <recommendedName>
        <fullName evidence="2">histidine kinase</fullName>
        <ecNumber evidence="2">2.7.13.3</ecNumber>
    </recommendedName>
</protein>
<comment type="catalytic activity">
    <reaction evidence="1">
        <text>ATP + protein L-histidine = ADP + protein N-phospho-L-histidine.</text>
        <dbReference type="EC" id="2.7.13.3"/>
    </reaction>
</comment>
<dbReference type="PROSITE" id="PS50113">
    <property type="entry name" value="PAC"/>
    <property type="match status" value="2"/>
</dbReference>
<dbReference type="Gene3D" id="3.30.565.10">
    <property type="entry name" value="Histidine kinase-like ATPase, C-terminal domain"/>
    <property type="match status" value="1"/>
</dbReference>
<dbReference type="SUPFAM" id="SSF55874">
    <property type="entry name" value="ATPase domain of HSP90 chaperone/DNA topoisomerase II/histidine kinase"/>
    <property type="match status" value="1"/>
</dbReference>
<dbReference type="Pfam" id="PF00512">
    <property type="entry name" value="HisKA"/>
    <property type="match status" value="1"/>
</dbReference>
<reference evidence="12 13" key="1">
    <citation type="submission" date="2023-05" db="EMBL/GenBank/DDBJ databases">
        <title>Draft genome of Paenibacillus sp. CCS26.</title>
        <authorList>
            <person name="Akita H."/>
            <person name="Shinto Y."/>
            <person name="Kimura Z."/>
        </authorList>
    </citation>
    <scope>NUCLEOTIDE SEQUENCE [LARGE SCALE GENOMIC DNA]</scope>
    <source>
        <strain evidence="12 13">CCS26</strain>
    </source>
</reference>
<keyword evidence="7" id="KW-0067">ATP-binding</keyword>
<evidence type="ECO:0000259" key="9">
    <source>
        <dbReference type="PROSITE" id="PS50109"/>
    </source>
</evidence>
<evidence type="ECO:0000259" key="11">
    <source>
        <dbReference type="PROSITE" id="PS50113"/>
    </source>
</evidence>
<keyword evidence="5" id="KW-0547">Nucleotide-binding</keyword>
<dbReference type="NCBIfam" id="TIGR00229">
    <property type="entry name" value="sensory_box"/>
    <property type="match status" value="2"/>
</dbReference>
<dbReference type="InterPro" id="IPR035965">
    <property type="entry name" value="PAS-like_dom_sf"/>
</dbReference>
<dbReference type="EC" id="2.7.13.3" evidence="2"/>
<evidence type="ECO:0000313" key="13">
    <source>
        <dbReference type="Proteomes" id="UP001285921"/>
    </source>
</evidence>
<accession>A0ABQ6NHP7</accession>
<keyword evidence="8" id="KW-0902">Two-component regulatory system</keyword>
<dbReference type="InterPro" id="IPR013767">
    <property type="entry name" value="PAS_fold"/>
</dbReference>
<dbReference type="InterPro" id="IPR004358">
    <property type="entry name" value="Sig_transdc_His_kin-like_C"/>
</dbReference>
<dbReference type="InterPro" id="IPR000014">
    <property type="entry name" value="PAS"/>
</dbReference>
<comment type="caution">
    <text evidence="12">The sequence shown here is derived from an EMBL/GenBank/DDBJ whole genome shotgun (WGS) entry which is preliminary data.</text>
</comment>
<evidence type="ECO:0000256" key="5">
    <source>
        <dbReference type="ARBA" id="ARBA00022741"/>
    </source>
</evidence>
<evidence type="ECO:0000256" key="7">
    <source>
        <dbReference type="ARBA" id="ARBA00022840"/>
    </source>
</evidence>
<dbReference type="InterPro" id="IPR000700">
    <property type="entry name" value="PAS-assoc_C"/>
</dbReference>
<keyword evidence="13" id="KW-1185">Reference proteome</keyword>
<dbReference type="SMART" id="SM00388">
    <property type="entry name" value="HisKA"/>
    <property type="match status" value="1"/>
</dbReference>
<dbReference type="PROSITE" id="PS50112">
    <property type="entry name" value="PAS"/>
    <property type="match status" value="2"/>
</dbReference>
<dbReference type="EMBL" id="BTCL01000004">
    <property type="protein sequence ID" value="GMK44637.1"/>
    <property type="molecule type" value="Genomic_DNA"/>
</dbReference>
<feature type="domain" description="PAC" evidence="11">
    <location>
        <begin position="208"/>
        <end position="260"/>
    </location>
</feature>
<feature type="domain" description="PAC" evidence="11">
    <location>
        <begin position="81"/>
        <end position="135"/>
    </location>
</feature>
<dbReference type="Proteomes" id="UP001285921">
    <property type="component" value="Unassembled WGS sequence"/>
</dbReference>
<evidence type="ECO:0000313" key="12">
    <source>
        <dbReference type="EMBL" id="GMK44637.1"/>
    </source>
</evidence>